<keyword evidence="1" id="KW-0678">Repressor</keyword>
<feature type="domain" description="HTH tetR-type" evidence="6">
    <location>
        <begin position="15"/>
        <end position="75"/>
    </location>
</feature>
<dbReference type="RefSeq" id="WP_034752166.1">
    <property type="nucleotide sequence ID" value="NZ_FPKH01000001.1"/>
</dbReference>
<evidence type="ECO:0000313" key="7">
    <source>
        <dbReference type="EMBL" id="SFX08313.1"/>
    </source>
</evidence>
<dbReference type="PROSITE" id="PS50977">
    <property type="entry name" value="HTH_TETR_2"/>
    <property type="match status" value="1"/>
</dbReference>
<dbReference type="SUPFAM" id="SSF46689">
    <property type="entry name" value="Homeodomain-like"/>
    <property type="match status" value="1"/>
</dbReference>
<protein>
    <submittedName>
        <fullName evidence="7">Transcriptional regulator, TetR family</fullName>
    </submittedName>
</protein>
<dbReference type="SUPFAM" id="SSF48498">
    <property type="entry name" value="Tetracyclin repressor-like, C-terminal domain"/>
    <property type="match status" value="1"/>
</dbReference>
<sequence>MNQVEKKHPDPERANTRRKQVLDAAESCFSRRGFHGASMAEISKAAGMSAGHIYNYFDSKDAIIAAFVMKNTERVSNLMQDLAQREDPLQSVIDNAGEHVLESLDPKTWVMPLEIFAEASRNPAIAEMLHCADRRSRALFLTIIRDARIKRGLPADEEMLEGRLNAMIAMYQGLPVRVVHNPDVKVEPLIAGFRIVLTALLLSE</sequence>
<evidence type="ECO:0000256" key="4">
    <source>
        <dbReference type="ARBA" id="ARBA00023163"/>
    </source>
</evidence>
<dbReference type="InterPro" id="IPR036271">
    <property type="entry name" value="Tet_transcr_reg_TetR-rel_C_sf"/>
</dbReference>
<keyword evidence="4" id="KW-0804">Transcription</keyword>
<dbReference type="Pfam" id="PF13977">
    <property type="entry name" value="TetR_C_6"/>
    <property type="match status" value="1"/>
</dbReference>
<dbReference type="InterPro" id="IPR050109">
    <property type="entry name" value="HTH-type_TetR-like_transc_reg"/>
</dbReference>
<organism evidence="7 8">
    <name type="scientific">Janthinobacterium lividum</name>
    <dbReference type="NCBI Taxonomy" id="29581"/>
    <lineage>
        <taxon>Bacteria</taxon>
        <taxon>Pseudomonadati</taxon>
        <taxon>Pseudomonadota</taxon>
        <taxon>Betaproteobacteria</taxon>
        <taxon>Burkholderiales</taxon>
        <taxon>Oxalobacteraceae</taxon>
        <taxon>Janthinobacterium</taxon>
    </lineage>
</organism>
<dbReference type="GO" id="GO:0000976">
    <property type="term" value="F:transcription cis-regulatory region binding"/>
    <property type="evidence" value="ECO:0007669"/>
    <property type="project" value="TreeGrafter"/>
</dbReference>
<dbReference type="InterPro" id="IPR039538">
    <property type="entry name" value="BetI_C"/>
</dbReference>
<evidence type="ECO:0000256" key="5">
    <source>
        <dbReference type="PROSITE-ProRule" id="PRU00335"/>
    </source>
</evidence>
<dbReference type="Pfam" id="PF00440">
    <property type="entry name" value="TetR_N"/>
    <property type="match status" value="1"/>
</dbReference>
<dbReference type="InterPro" id="IPR009057">
    <property type="entry name" value="Homeodomain-like_sf"/>
</dbReference>
<accession>A0A031GRR6</accession>
<dbReference type="OrthoDB" id="9816320at2"/>
<dbReference type="PANTHER" id="PTHR30055:SF146">
    <property type="entry name" value="HTH-TYPE TRANSCRIPTIONAL DUAL REGULATOR CECR"/>
    <property type="match status" value="1"/>
</dbReference>
<gene>
    <name evidence="7" type="ORF">SAMN03097694_0654</name>
</gene>
<dbReference type="Gene3D" id="1.10.357.10">
    <property type="entry name" value="Tetracycline Repressor, domain 2"/>
    <property type="match status" value="1"/>
</dbReference>
<keyword evidence="2" id="KW-0805">Transcription regulation</keyword>
<name>A0A031GRR6_9BURK</name>
<proteinExistence type="predicted"/>
<evidence type="ECO:0000313" key="8">
    <source>
        <dbReference type="Proteomes" id="UP000182489"/>
    </source>
</evidence>
<evidence type="ECO:0000256" key="2">
    <source>
        <dbReference type="ARBA" id="ARBA00023015"/>
    </source>
</evidence>
<dbReference type="PANTHER" id="PTHR30055">
    <property type="entry name" value="HTH-TYPE TRANSCRIPTIONAL REGULATOR RUTR"/>
    <property type="match status" value="1"/>
</dbReference>
<feature type="DNA-binding region" description="H-T-H motif" evidence="5">
    <location>
        <begin position="38"/>
        <end position="57"/>
    </location>
</feature>
<dbReference type="Proteomes" id="UP000182489">
    <property type="component" value="Unassembled WGS sequence"/>
</dbReference>
<dbReference type="EMBL" id="FPKH01000001">
    <property type="protein sequence ID" value="SFX08313.1"/>
    <property type="molecule type" value="Genomic_DNA"/>
</dbReference>
<reference evidence="7 8" key="1">
    <citation type="submission" date="2016-11" db="EMBL/GenBank/DDBJ databases">
        <authorList>
            <person name="Varghese N."/>
            <person name="Submissions S."/>
        </authorList>
    </citation>
    <scope>NUCLEOTIDE SEQUENCE [LARGE SCALE GENOMIC DNA]</scope>
    <source>
        <strain evidence="7 8">NFR18</strain>
    </source>
</reference>
<dbReference type="AlphaFoldDB" id="A0A031GRR6"/>
<evidence type="ECO:0000256" key="1">
    <source>
        <dbReference type="ARBA" id="ARBA00022491"/>
    </source>
</evidence>
<dbReference type="InterPro" id="IPR001647">
    <property type="entry name" value="HTH_TetR"/>
</dbReference>
<dbReference type="GO" id="GO:0003700">
    <property type="term" value="F:DNA-binding transcription factor activity"/>
    <property type="evidence" value="ECO:0007669"/>
    <property type="project" value="TreeGrafter"/>
</dbReference>
<evidence type="ECO:0000259" key="6">
    <source>
        <dbReference type="PROSITE" id="PS50977"/>
    </source>
</evidence>
<keyword evidence="3 5" id="KW-0238">DNA-binding</keyword>
<dbReference type="PRINTS" id="PR00455">
    <property type="entry name" value="HTHTETR"/>
</dbReference>
<evidence type="ECO:0000256" key="3">
    <source>
        <dbReference type="ARBA" id="ARBA00023125"/>
    </source>
</evidence>
<comment type="caution">
    <text evidence="7">The sequence shown here is derived from an EMBL/GenBank/DDBJ whole genome shotgun (WGS) entry which is preliminary data.</text>
</comment>